<keyword evidence="1" id="KW-1133">Transmembrane helix</keyword>
<keyword evidence="1" id="KW-0812">Transmembrane</keyword>
<feature type="transmembrane region" description="Helical" evidence="1">
    <location>
        <begin position="97"/>
        <end position="120"/>
    </location>
</feature>
<keyword evidence="1" id="KW-0472">Membrane</keyword>
<evidence type="ECO:0008006" key="4">
    <source>
        <dbReference type="Google" id="ProtNLM"/>
    </source>
</evidence>
<keyword evidence="3" id="KW-1185">Reference proteome</keyword>
<organism evidence="2 3">
    <name type="scientific">Mycena alexandri</name>
    <dbReference type="NCBI Taxonomy" id="1745969"/>
    <lineage>
        <taxon>Eukaryota</taxon>
        <taxon>Fungi</taxon>
        <taxon>Dikarya</taxon>
        <taxon>Basidiomycota</taxon>
        <taxon>Agaricomycotina</taxon>
        <taxon>Agaricomycetes</taxon>
        <taxon>Agaricomycetidae</taxon>
        <taxon>Agaricales</taxon>
        <taxon>Marasmiineae</taxon>
        <taxon>Mycenaceae</taxon>
        <taxon>Mycena</taxon>
    </lineage>
</organism>
<evidence type="ECO:0000313" key="2">
    <source>
        <dbReference type="EMBL" id="KAJ7046538.1"/>
    </source>
</evidence>
<dbReference type="Proteomes" id="UP001218188">
    <property type="component" value="Unassembled WGS sequence"/>
</dbReference>
<accession>A0AAD6XBR1</accession>
<feature type="transmembrane region" description="Helical" evidence="1">
    <location>
        <begin position="37"/>
        <end position="59"/>
    </location>
</feature>
<dbReference type="EMBL" id="JARJCM010000002">
    <property type="protein sequence ID" value="KAJ7046538.1"/>
    <property type="molecule type" value="Genomic_DNA"/>
</dbReference>
<dbReference type="AlphaFoldDB" id="A0AAD6XBR1"/>
<evidence type="ECO:0000313" key="3">
    <source>
        <dbReference type="Proteomes" id="UP001218188"/>
    </source>
</evidence>
<sequence length="214" mass="23495">MDSHPVKVALPRQSATSGIKSTFSFVMILPKVSLLHLVFKTSFVVTINVIILVLLSITVETSDFLVLPLTIEWFTLVLAALYLLVRESRARGSPPSLSDATVMFGAEFVFSSITSIALTIRAWQGSTLCDDFGKLPKPCSVALAMVGMSWLAATTALTGILLSFAPPLYRLYHAFCTRRRKVNPQEHAIELANLPSNYQSSYNGGKDQWTDIPV</sequence>
<reference evidence="2" key="1">
    <citation type="submission" date="2023-03" db="EMBL/GenBank/DDBJ databases">
        <title>Massive genome expansion in bonnet fungi (Mycena s.s.) driven by repeated elements and novel gene families across ecological guilds.</title>
        <authorList>
            <consortium name="Lawrence Berkeley National Laboratory"/>
            <person name="Harder C.B."/>
            <person name="Miyauchi S."/>
            <person name="Viragh M."/>
            <person name="Kuo A."/>
            <person name="Thoen E."/>
            <person name="Andreopoulos B."/>
            <person name="Lu D."/>
            <person name="Skrede I."/>
            <person name="Drula E."/>
            <person name="Henrissat B."/>
            <person name="Morin E."/>
            <person name="Kohler A."/>
            <person name="Barry K."/>
            <person name="LaButti K."/>
            <person name="Morin E."/>
            <person name="Salamov A."/>
            <person name="Lipzen A."/>
            <person name="Mereny Z."/>
            <person name="Hegedus B."/>
            <person name="Baldrian P."/>
            <person name="Stursova M."/>
            <person name="Weitz H."/>
            <person name="Taylor A."/>
            <person name="Grigoriev I.V."/>
            <person name="Nagy L.G."/>
            <person name="Martin F."/>
            <person name="Kauserud H."/>
        </authorList>
    </citation>
    <scope>NUCLEOTIDE SEQUENCE</scope>
    <source>
        <strain evidence="2">CBHHK200</strain>
    </source>
</reference>
<feature type="transmembrane region" description="Helical" evidence="1">
    <location>
        <begin position="140"/>
        <end position="165"/>
    </location>
</feature>
<feature type="transmembrane region" description="Helical" evidence="1">
    <location>
        <begin position="65"/>
        <end position="85"/>
    </location>
</feature>
<proteinExistence type="predicted"/>
<evidence type="ECO:0000256" key="1">
    <source>
        <dbReference type="SAM" id="Phobius"/>
    </source>
</evidence>
<gene>
    <name evidence="2" type="ORF">C8F04DRAFT_200033</name>
</gene>
<name>A0AAD6XBR1_9AGAR</name>
<protein>
    <recommendedName>
        <fullName evidence="4">MARVEL domain-containing protein</fullName>
    </recommendedName>
</protein>
<comment type="caution">
    <text evidence="2">The sequence shown here is derived from an EMBL/GenBank/DDBJ whole genome shotgun (WGS) entry which is preliminary data.</text>
</comment>